<dbReference type="GO" id="GO:0016020">
    <property type="term" value="C:membrane"/>
    <property type="evidence" value="ECO:0007669"/>
    <property type="project" value="UniProtKB-SubCell"/>
</dbReference>
<dbReference type="Pfam" id="PF03006">
    <property type="entry name" value="HlyIII"/>
    <property type="match status" value="1"/>
</dbReference>
<comment type="subcellular location">
    <subcellularLocation>
        <location evidence="1">Membrane</location>
        <topology evidence="1">Multi-pass membrane protein</topology>
    </subcellularLocation>
</comment>
<feature type="non-terminal residue" evidence="6">
    <location>
        <position position="1"/>
    </location>
</feature>
<reference evidence="6" key="1">
    <citation type="submission" date="2018-06" db="EMBL/GenBank/DDBJ databases">
        <authorList>
            <person name="Zhirakovskaya E."/>
        </authorList>
    </citation>
    <scope>NUCLEOTIDE SEQUENCE</scope>
</reference>
<dbReference type="InterPro" id="IPR004254">
    <property type="entry name" value="AdipoR/HlyIII-related"/>
</dbReference>
<evidence type="ECO:0000256" key="1">
    <source>
        <dbReference type="ARBA" id="ARBA00004141"/>
    </source>
</evidence>
<feature type="transmembrane region" description="Helical" evidence="5">
    <location>
        <begin position="89"/>
        <end position="110"/>
    </location>
</feature>
<organism evidence="6">
    <name type="scientific">hydrothermal vent metagenome</name>
    <dbReference type="NCBI Taxonomy" id="652676"/>
    <lineage>
        <taxon>unclassified sequences</taxon>
        <taxon>metagenomes</taxon>
        <taxon>ecological metagenomes</taxon>
    </lineage>
</organism>
<name>A0A3B0VHI1_9ZZZZ</name>
<dbReference type="EMBL" id="UOEU01000779">
    <property type="protein sequence ID" value="VAW40130.1"/>
    <property type="molecule type" value="Genomic_DNA"/>
</dbReference>
<proteinExistence type="predicted"/>
<dbReference type="AlphaFoldDB" id="A0A3B0VHI1"/>
<evidence type="ECO:0000256" key="2">
    <source>
        <dbReference type="ARBA" id="ARBA00022692"/>
    </source>
</evidence>
<evidence type="ECO:0000256" key="3">
    <source>
        <dbReference type="ARBA" id="ARBA00022989"/>
    </source>
</evidence>
<accession>A0A3B0VHI1</accession>
<feature type="transmembrane region" description="Helical" evidence="5">
    <location>
        <begin position="27"/>
        <end position="47"/>
    </location>
</feature>
<protein>
    <submittedName>
        <fullName evidence="6">FIG01964566: Predicted membrane protein, hemolysin III homolog</fullName>
    </submittedName>
</protein>
<evidence type="ECO:0000256" key="4">
    <source>
        <dbReference type="ARBA" id="ARBA00023136"/>
    </source>
</evidence>
<evidence type="ECO:0000256" key="5">
    <source>
        <dbReference type="SAM" id="Phobius"/>
    </source>
</evidence>
<feature type="transmembrane region" description="Helical" evidence="5">
    <location>
        <begin position="54"/>
        <end position="73"/>
    </location>
</feature>
<evidence type="ECO:0000313" key="6">
    <source>
        <dbReference type="EMBL" id="VAW40130.1"/>
    </source>
</evidence>
<keyword evidence="2 5" id="KW-0812">Transmembrane</keyword>
<sequence>LIVWLAALAGITTKLFGRRIHGFFNTSIYLVVSWGGVLPLILAGNAARWLPSGGIFLLLLGGFIYSAGFVVYYCRWPDPKPNLFGHHEVWHLFVLGGSLCHFLFMLNYVAR</sequence>
<gene>
    <name evidence="6" type="ORF">MNBD_CHLOROFLEXI01-4372</name>
</gene>
<keyword evidence="3 5" id="KW-1133">Transmembrane helix</keyword>
<keyword evidence="4 5" id="KW-0472">Membrane</keyword>